<keyword evidence="7" id="KW-0547">Nucleotide-binding</keyword>
<evidence type="ECO:0000256" key="9">
    <source>
        <dbReference type="ARBA" id="ARBA00022967"/>
    </source>
</evidence>
<evidence type="ECO:0000256" key="5">
    <source>
        <dbReference type="ARBA" id="ARBA00022597"/>
    </source>
</evidence>
<dbReference type="GO" id="GO:0005886">
    <property type="term" value="C:plasma membrane"/>
    <property type="evidence" value="ECO:0007669"/>
    <property type="project" value="UniProtKB-SubCell"/>
</dbReference>
<dbReference type="RefSeq" id="WP_025774049.1">
    <property type="nucleotide sequence ID" value="NZ_DF238840.1"/>
</dbReference>
<dbReference type="GO" id="GO:0005524">
    <property type="term" value="F:ATP binding"/>
    <property type="evidence" value="ECO:0007669"/>
    <property type="project" value="UniProtKB-KW"/>
</dbReference>
<dbReference type="Proteomes" id="UP000063718">
    <property type="component" value="Unassembled WGS sequence"/>
</dbReference>
<dbReference type="GO" id="GO:0015749">
    <property type="term" value="P:monosaccharide transmembrane transport"/>
    <property type="evidence" value="ECO:0007669"/>
    <property type="project" value="UniProtKB-ARBA"/>
</dbReference>
<comment type="subcellular location">
    <subcellularLocation>
        <location evidence="2">Cell inner membrane</location>
    </subcellularLocation>
    <subcellularLocation>
        <location evidence="1">Cell membrane</location>
        <topology evidence="1">Peripheral membrane protein</topology>
    </subcellularLocation>
</comment>
<evidence type="ECO:0000256" key="10">
    <source>
        <dbReference type="ARBA" id="ARBA00023136"/>
    </source>
</evidence>
<dbReference type="SUPFAM" id="SSF52540">
    <property type="entry name" value="P-loop containing nucleoside triphosphate hydrolases"/>
    <property type="match status" value="2"/>
</dbReference>
<evidence type="ECO:0000256" key="8">
    <source>
        <dbReference type="ARBA" id="ARBA00022840"/>
    </source>
</evidence>
<reference evidence="12" key="1">
    <citation type="journal article" date="2014" name="Gene">
        <title>Genome-guided analysis of transformation efficiency and carbon dioxide assimilation by Moorella thermoacetica Y72.</title>
        <authorList>
            <person name="Tsukahara K."/>
            <person name="Kita A."/>
            <person name="Nakashimada Y."/>
            <person name="Hoshino T."/>
            <person name="Murakami K."/>
        </authorList>
    </citation>
    <scope>NUCLEOTIDE SEQUENCE [LARGE SCALE GENOMIC DNA]</scope>
    <source>
        <strain evidence="12">Y72</strain>
    </source>
</reference>
<dbReference type="PANTHER" id="PTHR43790:SF3">
    <property type="entry name" value="D-ALLOSE IMPORT ATP-BINDING PROTEIN ALSA-RELATED"/>
    <property type="match status" value="1"/>
</dbReference>
<dbReference type="SMART" id="SM00382">
    <property type="entry name" value="AAA"/>
    <property type="match status" value="2"/>
</dbReference>
<keyword evidence="4" id="KW-1003">Cell membrane</keyword>
<sequence length="497" mass="55269">MASPLLQLRGISKSFSGIKVLDNIDLDVYPGEVHALLGENGAGKSTLIKIISGVYQRDCGTITFKQKPVEFTNTRQALDAGISVIHQELSLIQDLSVAENIFLGREPIKSRVFIDKEKMVNETIAIARSLGIDLKPWAMVRDLNVAEQQMVEIAKAVSCNASLVIMDEPTSSLSDRETETLFKIIKRLKKDNVAVIYISHRLKELEELADRLTILRDGKLIKTMVGEEMKKYNWVSLMVGREIKDFSRKAQKPGEVILQVKDFTDPPKYWDINFELRQGEILGIAGLVGAGRTEVLQGIFGVKKPKHGSLYLNGQKVLFNSPAEAISNGIGFVPEDRRLQGVILAQSVKDNISLPSLYDKSNYGFINFLWENQVSEDYIKKMRIRTPSAKTIVKNLSGGNQQKVALARWLAAHAKILFLDEPTRGIDVNAKAEIYNLMNSFTSEGGSIIMVSSELPEILSMSDRIVVMHEGRVAGILDRHEASEEKIMELACGKIAG</sequence>
<name>A0A0S6UFN8_NEOTH</name>
<dbReference type="InterPro" id="IPR050107">
    <property type="entry name" value="ABC_carbohydrate_import_ATPase"/>
</dbReference>
<dbReference type="PROSITE" id="PS50893">
    <property type="entry name" value="ABC_TRANSPORTER_2"/>
    <property type="match status" value="2"/>
</dbReference>
<gene>
    <name evidence="12" type="ORF">MTY_1684</name>
</gene>
<dbReference type="GO" id="GO:0016887">
    <property type="term" value="F:ATP hydrolysis activity"/>
    <property type="evidence" value="ECO:0007669"/>
    <property type="project" value="InterPro"/>
</dbReference>
<keyword evidence="6" id="KW-0677">Repeat</keyword>
<dbReference type="FunFam" id="3.40.50.300:FF:000126">
    <property type="entry name" value="Galactose/methyl galactoside import ATP-binding protein MglA"/>
    <property type="match status" value="1"/>
</dbReference>
<proteinExistence type="predicted"/>
<keyword evidence="8" id="KW-0067">ATP-binding</keyword>
<keyword evidence="10" id="KW-0472">Membrane</keyword>
<organism evidence="12">
    <name type="scientific">Moorella thermoacetica Y72</name>
    <dbReference type="NCBI Taxonomy" id="1325331"/>
    <lineage>
        <taxon>Bacteria</taxon>
        <taxon>Bacillati</taxon>
        <taxon>Bacillota</taxon>
        <taxon>Clostridia</taxon>
        <taxon>Neomoorellales</taxon>
        <taxon>Neomoorellaceae</taxon>
        <taxon>Neomoorella</taxon>
    </lineage>
</organism>
<dbReference type="PROSITE" id="PS00211">
    <property type="entry name" value="ABC_TRANSPORTER_1"/>
    <property type="match status" value="1"/>
</dbReference>
<dbReference type="InterPro" id="IPR027417">
    <property type="entry name" value="P-loop_NTPase"/>
</dbReference>
<feature type="domain" description="ABC transporter" evidence="11">
    <location>
        <begin position="241"/>
        <end position="495"/>
    </location>
</feature>
<evidence type="ECO:0000256" key="1">
    <source>
        <dbReference type="ARBA" id="ARBA00004202"/>
    </source>
</evidence>
<protein>
    <submittedName>
        <fullName evidence="12">ABC-type sugar transport system, ATPase component</fullName>
    </submittedName>
</protein>
<keyword evidence="3" id="KW-0813">Transport</keyword>
<evidence type="ECO:0000256" key="7">
    <source>
        <dbReference type="ARBA" id="ARBA00022741"/>
    </source>
</evidence>
<dbReference type="FunFam" id="3.40.50.300:FF:000127">
    <property type="entry name" value="Ribose import ATP-binding protein RbsA"/>
    <property type="match status" value="1"/>
</dbReference>
<accession>A0A0S6UFN8</accession>
<dbReference type="EMBL" id="DF238840">
    <property type="protein sequence ID" value="GAF26345.1"/>
    <property type="molecule type" value="Genomic_DNA"/>
</dbReference>
<evidence type="ECO:0000256" key="6">
    <source>
        <dbReference type="ARBA" id="ARBA00022737"/>
    </source>
</evidence>
<dbReference type="PANTHER" id="PTHR43790">
    <property type="entry name" value="CARBOHYDRATE TRANSPORT ATP-BINDING PROTEIN MG119-RELATED"/>
    <property type="match status" value="1"/>
</dbReference>
<dbReference type="InterPro" id="IPR003593">
    <property type="entry name" value="AAA+_ATPase"/>
</dbReference>
<evidence type="ECO:0000256" key="2">
    <source>
        <dbReference type="ARBA" id="ARBA00004533"/>
    </source>
</evidence>
<keyword evidence="9" id="KW-1278">Translocase</keyword>
<evidence type="ECO:0000256" key="4">
    <source>
        <dbReference type="ARBA" id="ARBA00022475"/>
    </source>
</evidence>
<evidence type="ECO:0000259" key="11">
    <source>
        <dbReference type="PROSITE" id="PS50893"/>
    </source>
</evidence>
<dbReference type="Pfam" id="PF00005">
    <property type="entry name" value="ABC_tran"/>
    <property type="match status" value="2"/>
</dbReference>
<dbReference type="CDD" id="cd03216">
    <property type="entry name" value="ABC_Carb_Monos_I"/>
    <property type="match status" value="1"/>
</dbReference>
<keyword evidence="5 12" id="KW-0762">Sugar transport</keyword>
<dbReference type="CDD" id="cd03215">
    <property type="entry name" value="ABC_Carb_Monos_II"/>
    <property type="match status" value="1"/>
</dbReference>
<dbReference type="InterPro" id="IPR017871">
    <property type="entry name" value="ABC_transporter-like_CS"/>
</dbReference>
<feature type="domain" description="ABC transporter" evidence="11">
    <location>
        <begin position="6"/>
        <end position="242"/>
    </location>
</feature>
<evidence type="ECO:0000313" key="12">
    <source>
        <dbReference type="EMBL" id="GAF26345.1"/>
    </source>
</evidence>
<dbReference type="InterPro" id="IPR003439">
    <property type="entry name" value="ABC_transporter-like_ATP-bd"/>
</dbReference>
<dbReference type="AlphaFoldDB" id="A0A0S6UFN8"/>
<evidence type="ECO:0000256" key="3">
    <source>
        <dbReference type="ARBA" id="ARBA00022448"/>
    </source>
</evidence>
<dbReference type="Gene3D" id="3.40.50.300">
    <property type="entry name" value="P-loop containing nucleotide triphosphate hydrolases"/>
    <property type="match status" value="2"/>
</dbReference>